<dbReference type="RefSeq" id="WP_111941974.1">
    <property type="nucleotide sequence ID" value="NZ_BAAACJ010000036.1"/>
</dbReference>
<gene>
    <name evidence="1" type="ORF">QOZ93_001465</name>
</gene>
<protein>
    <submittedName>
        <fullName evidence="1">SPP1 family predicted phage head-tail adaptor</fullName>
    </submittedName>
</protein>
<reference evidence="1 2" key="1">
    <citation type="submission" date="2023-07" db="EMBL/GenBank/DDBJ databases">
        <title>Genomic Encyclopedia of Type Strains, Phase IV (KMG-IV): sequencing the most valuable type-strain genomes for metagenomic binning, comparative biology and taxonomic classification.</title>
        <authorList>
            <person name="Goeker M."/>
        </authorList>
    </citation>
    <scope>NUCLEOTIDE SEQUENCE [LARGE SCALE GENOMIC DNA]</scope>
    <source>
        <strain evidence="1 2">DSM 1400</strain>
    </source>
</reference>
<evidence type="ECO:0000313" key="1">
    <source>
        <dbReference type="EMBL" id="MDQ0479723.1"/>
    </source>
</evidence>
<dbReference type="Pfam" id="PF05521">
    <property type="entry name" value="Phage_HCP"/>
    <property type="match status" value="1"/>
</dbReference>
<organism evidence="1 2">
    <name type="scientific">Hathewaya limosa</name>
    <name type="common">Clostridium limosum</name>
    <dbReference type="NCBI Taxonomy" id="1536"/>
    <lineage>
        <taxon>Bacteria</taxon>
        <taxon>Bacillati</taxon>
        <taxon>Bacillota</taxon>
        <taxon>Clostridia</taxon>
        <taxon>Eubacteriales</taxon>
        <taxon>Clostridiaceae</taxon>
        <taxon>Hathewaya</taxon>
    </lineage>
</organism>
<dbReference type="Proteomes" id="UP001224418">
    <property type="component" value="Unassembled WGS sequence"/>
</dbReference>
<keyword evidence="2" id="KW-1185">Reference proteome</keyword>
<comment type="caution">
    <text evidence="1">The sequence shown here is derived from an EMBL/GenBank/DDBJ whole genome shotgun (WGS) entry which is preliminary data.</text>
</comment>
<dbReference type="InterPro" id="IPR038666">
    <property type="entry name" value="SSP1_head-tail_sf"/>
</dbReference>
<dbReference type="Gene3D" id="2.40.10.270">
    <property type="entry name" value="Bacteriophage SPP1 head-tail adaptor protein"/>
    <property type="match status" value="1"/>
</dbReference>
<sequence>MAKCRLTERIIIEEYISNNQNENGFDIEKWPEYYSCWCNYKTVNGKEYEAAKATQAQNIVTFTVRYCNKIKALLEKDATKKFRIKYKDKIFNIEYVNDFQNRHEWIDIKATEV</sequence>
<dbReference type="NCBIfam" id="TIGR01563">
    <property type="entry name" value="gp16_SPP1"/>
    <property type="match status" value="1"/>
</dbReference>
<dbReference type="EMBL" id="JAUSWN010000011">
    <property type="protein sequence ID" value="MDQ0479723.1"/>
    <property type="molecule type" value="Genomic_DNA"/>
</dbReference>
<evidence type="ECO:0000313" key="2">
    <source>
        <dbReference type="Proteomes" id="UP001224418"/>
    </source>
</evidence>
<dbReference type="InterPro" id="IPR008767">
    <property type="entry name" value="Phage_SPP1_head-tail_adaptor"/>
</dbReference>
<proteinExistence type="predicted"/>
<name>A0ABU0JUB8_HATLI</name>
<accession>A0ABU0JUB8</accession>